<dbReference type="PIRSF" id="PIRSF000097">
    <property type="entry name" value="AKR"/>
    <property type="match status" value="1"/>
</dbReference>
<gene>
    <name evidence="8" type="primary">AKR1A1</name>
    <name evidence="8" type="ORF">TNCT_193801</name>
</gene>
<evidence type="ECO:0000256" key="4">
    <source>
        <dbReference type="PIRSR" id="PIRSR000097-1"/>
    </source>
</evidence>
<dbReference type="PROSITE" id="PS00063">
    <property type="entry name" value="ALDOKETO_REDUCTASE_3"/>
    <property type="match status" value="1"/>
</dbReference>
<organism evidence="8 9">
    <name type="scientific">Trichonephila clavata</name>
    <name type="common">Joro spider</name>
    <name type="synonym">Nephila clavata</name>
    <dbReference type="NCBI Taxonomy" id="2740835"/>
    <lineage>
        <taxon>Eukaryota</taxon>
        <taxon>Metazoa</taxon>
        <taxon>Ecdysozoa</taxon>
        <taxon>Arthropoda</taxon>
        <taxon>Chelicerata</taxon>
        <taxon>Arachnida</taxon>
        <taxon>Araneae</taxon>
        <taxon>Araneomorphae</taxon>
        <taxon>Entelegynae</taxon>
        <taxon>Araneoidea</taxon>
        <taxon>Nephilidae</taxon>
        <taxon>Trichonephila</taxon>
    </lineage>
</organism>
<keyword evidence="2" id="KW-0521">NADP</keyword>
<dbReference type="Proteomes" id="UP000887116">
    <property type="component" value="Unassembled WGS sequence"/>
</dbReference>
<keyword evidence="3" id="KW-0560">Oxidoreductase</keyword>
<protein>
    <submittedName>
        <fullName evidence="8">Aldo-keto reductase family 1 member A1</fullName>
    </submittedName>
</protein>
<dbReference type="InterPro" id="IPR023210">
    <property type="entry name" value="NADP_OxRdtase_dom"/>
</dbReference>
<accession>A0A8X6FKY3</accession>
<evidence type="ECO:0000256" key="6">
    <source>
        <dbReference type="PIRSR" id="PIRSR000097-3"/>
    </source>
</evidence>
<feature type="domain" description="NADP-dependent oxidoreductase" evidence="7">
    <location>
        <begin position="4"/>
        <end position="289"/>
    </location>
</feature>
<reference evidence="8" key="1">
    <citation type="submission" date="2020-07" db="EMBL/GenBank/DDBJ databases">
        <title>Multicomponent nature underlies the extraordinary mechanical properties of spider dragline silk.</title>
        <authorList>
            <person name="Kono N."/>
            <person name="Nakamura H."/>
            <person name="Mori M."/>
            <person name="Yoshida Y."/>
            <person name="Ohtoshi R."/>
            <person name="Malay A.D."/>
            <person name="Moran D.A.P."/>
            <person name="Tomita M."/>
            <person name="Numata K."/>
            <person name="Arakawa K."/>
        </authorList>
    </citation>
    <scope>NUCLEOTIDE SEQUENCE</scope>
</reference>
<evidence type="ECO:0000256" key="5">
    <source>
        <dbReference type="PIRSR" id="PIRSR000097-2"/>
    </source>
</evidence>
<evidence type="ECO:0000259" key="7">
    <source>
        <dbReference type="Pfam" id="PF00248"/>
    </source>
</evidence>
<feature type="site" description="Lowers pKa of active site Tyr" evidence="6">
    <location>
        <position position="67"/>
    </location>
</feature>
<dbReference type="SUPFAM" id="SSF51430">
    <property type="entry name" value="NAD(P)-linked oxidoreductase"/>
    <property type="match status" value="1"/>
</dbReference>
<comment type="caution">
    <text evidence="8">The sequence shown here is derived from an EMBL/GenBank/DDBJ whole genome shotgun (WGS) entry which is preliminary data.</text>
</comment>
<dbReference type="PRINTS" id="PR00069">
    <property type="entry name" value="ALDKETRDTASE"/>
</dbReference>
<proteinExistence type="inferred from homology"/>
<feature type="active site" description="Proton donor" evidence="4">
    <location>
        <position position="38"/>
    </location>
</feature>
<evidence type="ECO:0000256" key="2">
    <source>
        <dbReference type="ARBA" id="ARBA00022857"/>
    </source>
</evidence>
<dbReference type="FunFam" id="3.20.20.100:FF:000006">
    <property type="entry name" value="Aldo-keto reductase family 1 member A1"/>
    <property type="match status" value="1"/>
</dbReference>
<dbReference type="OrthoDB" id="6434097at2759"/>
<dbReference type="PANTHER" id="PTHR11732">
    <property type="entry name" value="ALDO/KETO REDUCTASE"/>
    <property type="match status" value="1"/>
</dbReference>
<dbReference type="GO" id="GO:0016491">
    <property type="term" value="F:oxidoreductase activity"/>
    <property type="evidence" value="ECO:0007669"/>
    <property type="project" value="UniProtKB-KW"/>
</dbReference>
<sequence>MPIIGLGTFQIKDPESMKNVLTTAIDVGYKHIDTAFTYSNENLIGAILKEMFNKGEIKREDLFIVSKLPLNGMKPDAVEYFCNLSLTALQLDYVDLYLLHFPVPSKRCDKDKEVFVIKDGVFVTDNINLMDTWKAMESLVEKGLTKSIGLSNCNSKQIQRIYDSAKIKPTVLQVECHAYFPQHELHEFCKKLNIAFTAYSPLGCPGFPEFALKDWGIKDLDKPKLLEDITLREISKKYDKSPAQILLRYLIQRGIAVIPKSSNPNRIKENIQIFDFSLENEDMNKMKSMSCGLRYITMTYWKGLRQIAVRVENVTNQRPLREKLRTD</sequence>
<evidence type="ECO:0000256" key="3">
    <source>
        <dbReference type="ARBA" id="ARBA00023002"/>
    </source>
</evidence>
<keyword evidence="9" id="KW-1185">Reference proteome</keyword>
<comment type="similarity">
    <text evidence="1">Belongs to the aldo/keto reductase family.</text>
</comment>
<evidence type="ECO:0000256" key="1">
    <source>
        <dbReference type="ARBA" id="ARBA00007905"/>
    </source>
</evidence>
<dbReference type="AlphaFoldDB" id="A0A8X6FKY3"/>
<dbReference type="Pfam" id="PF00248">
    <property type="entry name" value="Aldo_ket_red"/>
    <property type="match status" value="1"/>
</dbReference>
<evidence type="ECO:0000313" key="9">
    <source>
        <dbReference type="Proteomes" id="UP000887116"/>
    </source>
</evidence>
<evidence type="ECO:0000313" key="8">
    <source>
        <dbReference type="EMBL" id="GFQ82646.1"/>
    </source>
</evidence>
<dbReference type="InterPro" id="IPR036812">
    <property type="entry name" value="NAD(P)_OxRdtase_dom_sf"/>
</dbReference>
<dbReference type="InterPro" id="IPR018170">
    <property type="entry name" value="Aldo/ket_reductase_CS"/>
</dbReference>
<dbReference type="EMBL" id="BMAO01022554">
    <property type="protein sequence ID" value="GFQ82646.1"/>
    <property type="molecule type" value="Genomic_DNA"/>
</dbReference>
<feature type="binding site" evidence="5">
    <location>
        <position position="100"/>
    </location>
    <ligand>
        <name>substrate</name>
    </ligand>
</feature>
<name>A0A8X6FKY3_TRICU</name>
<dbReference type="Gene3D" id="3.20.20.100">
    <property type="entry name" value="NADP-dependent oxidoreductase domain"/>
    <property type="match status" value="1"/>
</dbReference>
<dbReference type="InterPro" id="IPR020471">
    <property type="entry name" value="AKR"/>
</dbReference>